<comment type="caution">
    <text evidence="3">The sequence shown here is derived from an EMBL/GenBank/DDBJ whole genome shotgun (WGS) entry which is preliminary data.</text>
</comment>
<gene>
    <name evidence="3" type="ORF">IO98_19385</name>
</gene>
<reference evidence="3 4" key="1">
    <citation type="submission" date="2014-07" db="EMBL/GenBank/DDBJ databases">
        <title>Draft genome of Clostridium celerecrescens 152B isolated from sediments associated with methane hydrate from Krishna Godavari basin.</title>
        <authorList>
            <person name="Honkalas V.S."/>
            <person name="Dabir A.P."/>
            <person name="Arora P."/>
            <person name="Dhakephalkar P.K."/>
        </authorList>
    </citation>
    <scope>NUCLEOTIDE SEQUENCE [LARGE SCALE GENOMIC DNA]</scope>
    <source>
        <strain evidence="3 4">152B</strain>
    </source>
</reference>
<dbReference type="AlphaFoldDB" id="A0A084JGP8"/>
<accession>A0A084JGP8</accession>
<keyword evidence="4" id="KW-1185">Reference proteome</keyword>
<dbReference type="GO" id="GO:0000902">
    <property type="term" value="P:cell morphogenesis"/>
    <property type="evidence" value="ECO:0007669"/>
    <property type="project" value="InterPro"/>
</dbReference>
<dbReference type="Pfam" id="PF20250">
    <property type="entry name" value="FapA_N"/>
    <property type="match status" value="1"/>
</dbReference>
<evidence type="ECO:0000313" key="4">
    <source>
        <dbReference type="Proteomes" id="UP000028525"/>
    </source>
</evidence>
<dbReference type="InterPro" id="IPR046866">
    <property type="entry name" value="FapA_N"/>
</dbReference>
<feature type="domain" description="Flagellar Assembly Protein A N-terminal region" evidence="2">
    <location>
        <begin position="130"/>
        <end position="300"/>
    </location>
</feature>
<dbReference type="InterPro" id="IPR046865">
    <property type="entry name" value="FapA_b_solenoid"/>
</dbReference>
<feature type="compositionally biased region" description="Polar residues" evidence="1">
    <location>
        <begin position="19"/>
        <end position="36"/>
    </location>
</feature>
<dbReference type="Proteomes" id="UP000028525">
    <property type="component" value="Unassembled WGS sequence"/>
</dbReference>
<proteinExistence type="predicted"/>
<protein>
    <recommendedName>
        <fullName evidence="2">Flagellar Assembly Protein A N-terminal region domain-containing protein</fullName>
    </recommendedName>
</protein>
<dbReference type="SUPFAM" id="SSF63848">
    <property type="entry name" value="Cell-division inhibitor MinC, C-terminal domain"/>
    <property type="match status" value="1"/>
</dbReference>
<dbReference type="STRING" id="29354.IO98_19385"/>
<dbReference type="EMBL" id="JPME01000026">
    <property type="protein sequence ID" value="KEZ88132.1"/>
    <property type="molecule type" value="Genomic_DNA"/>
</dbReference>
<dbReference type="RefSeq" id="WP_038283848.1">
    <property type="nucleotide sequence ID" value="NZ_JPME01000026.1"/>
</dbReference>
<dbReference type="Pfam" id="PF03961">
    <property type="entry name" value="FapA"/>
    <property type="match status" value="1"/>
</dbReference>
<dbReference type="PANTHER" id="PTHR38032:SF1">
    <property type="entry name" value="RNA-BINDING PROTEIN KHPB N-TERMINAL DOMAIN-CONTAINING PROTEIN"/>
    <property type="match status" value="1"/>
</dbReference>
<feature type="region of interest" description="Disordered" evidence="1">
    <location>
        <begin position="19"/>
        <end position="55"/>
    </location>
</feature>
<dbReference type="InterPro" id="IPR005646">
    <property type="entry name" value="FapA"/>
</dbReference>
<name>A0A084JGP8_9FIRM</name>
<dbReference type="PANTHER" id="PTHR38032">
    <property type="entry name" value="POLYMERASE-RELATED"/>
    <property type="match status" value="1"/>
</dbReference>
<evidence type="ECO:0000313" key="3">
    <source>
        <dbReference type="EMBL" id="KEZ88132.1"/>
    </source>
</evidence>
<dbReference type="InterPro" id="IPR036145">
    <property type="entry name" value="MinC_C_sf"/>
</dbReference>
<evidence type="ECO:0000259" key="2">
    <source>
        <dbReference type="Pfam" id="PF20250"/>
    </source>
</evidence>
<dbReference type="OrthoDB" id="9816426at2"/>
<evidence type="ECO:0000256" key="1">
    <source>
        <dbReference type="SAM" id="MobiDB-lite"/>
    </source>
</evidence>
<sequence>MKDKTKKGFFSLFQNVRRSAETSENISATSVVSPEESQNEDLNKTVSEPAEQKSSAAPIAFHEIENEAPSSSLIWEPSDDPLIVRIDEEALYSECAQFSSKMQSLSNVFKRTSETTQEQAPQPRAAQAYLHVSKDRMAAWIYVIPPFNDGQDIKEEDLKTILNQEHVSTGIMEESLNSIIENQIYGQAVLVAKGVLARNGIDGSIKDHFKRDLKLEFIEDENGSVDYKNLNNIQSVKEGEIICSIALAVPGKNGMTINGNPYPCPIQGSDVFVPAGRNTVLTEDRTQLISQKTGHVTFANGKFQVDPILKINGNIDNSTGNLDYDGDILITGDVRNGFSVKATGRIDIRGSVEGAQIAAQGSITIASGMSGNGRGTLTSDSDVKCRYLEHCTVTAKGNVYAESIINSKIESGQDINVTSGMGVIIGGTLLAANSINARIIGSKVRRLVTELIIANVPKNVEESARLTRELEQLHHNMSEVRKNIAYLETTQRQDKQQLLENLKQASTYLNLREQEITNRLEEINTIDKEQSGIIQCQQLLPVVRIRIGSSSLLVQEEYSRSIIYKNNEGEVTIGSN</sequence>
<organism evidence="3 4">
    <name type="scientific">Lacrimispora celerecrescens</name>
    <dbReference type="NCBI Taxonomy" id="29354"/>
    <lineage>
        <taxon>Bacteria</taxon>
        <taxon>Bacillati</taxon>
        <taxon>Bacillota</taxon>
        <taxon>Clostridia</taxon>
        <taxon>Lachnospirales</taxon>
        <taxon>Lachnospiraceae</taxon>
        <taxon>Lacrimispora</taxon>
    </lineage>
</organism>